<dbReference type="Proteomes" id="UP000053157">
    <property type="component" value="Unassembled WGS sequence"/>
</dbReference>
<gene>
    <name evidence="2" type="ORF">AUR66_11140</name>
</gene>
<accession>A0A0W1SST6</accession>
<dbReference type="AlphaFoldDB" id="A0A0W1SST6"/>
<proteinExistence type="predicted"/>
<feature type="transmembrane region" description="Helical" evidence="1">
    <location>
        <begin position="39"/>
        <end position="59"/>
    </location>
</feature>
<keyword evidence="1" id="KW-0812">Transmembrane</keyword>
<reference evidence="2 3" key="1">
    <citation type="submission" date="2015-12" db="EMBL/GenBank/DDBJ databases">
        <title>Haloferax profundi sp. nov. isolated from the Discovery deep brine-seawater interface in the Red Sea.</title>
        <authorList>
            <person name="Zhang G."/>
            <person name="Stingl U."/>
            <person name="Rashid M."/>
        </authorList>
    </citation>
    <scope>NUCLEOTIDE SEQUENCE [LARGE SCALE GENOMIC DNA]</scope>
    <source>
        <strain evidence="2 3">SB29</strain>
    </source>
</reference>
<comment type="caution">
    <text evidence="2">The sequence shown here is derived from an EMBL/GenBank/DDBJ whole genome shotgun (WGS) entry which is preliminary data.</text>
</comment>
<sequence>MDSYPRFILVAAASLLIGIPLWMAIFAPEMLSIELLTNLGFWVPVAILFVVMLFGFWVGQRSKLA</sequence>
<protein>
    <submittedName>
        <fullName evidence="2">Uncharacterized protein</fullName>
    </submittedName>
</protein>
<evidence type="ECO:0000313" key="3">
    <source>
        <dbReference type="Proteomes" id="UP000053157"/>
    </source>
</evidence>
<keyword evidence="3" id="KW-1185">Reference proteome</keyword>
<organism evidence="2 3">
    <name type="scientific">Haloferax profundi</name>
    <dbReference type="NCBI Taxonomy" id="1544718"/>
    <lineage>
        <taxon>Archaea</taxon>
        <taxon>Methanobacteriati</taxon>
        <taxon>Methanobacteriota</taxon>
        <taxon>Stenosarchaea group</taxon>
        <taxon>Halobacteria</taxon>
        <taxon>Halobacteriales</taxon>
        <taxon>Haloferacaceae</taxon>
        <taxon>Haloferax</taxon>
    </lineage>
</organism>
<name>A0A0W1SST6_9EURY</name>
<evidence type="ECO:0000256" key="1">
    <source>
        <dbReference type="SAM" id="Phobius"/>
    </source>
</evidence>
<evidence type="ECO:0000313" key="2">
    <source>
        <dbReference type="EMBL" id="KTG29265.1"/>
    </source>
</evidence>
<keyword evidence="1" id="KW-1133">Transmembrane helix</keyword>
<dbReference type="EMBL" id="LOPV01000108">
    <property type="protein sequence ID" value="KTG29265.1"/>
    <property type="molecule type" value="Genomic_DNA"/>
</dbReference>
<keyword evidence="1" id="KW-0472">Membrane</keyword>
<feature type="transmembrane region" description="Helical" evidence="1">
    <location>
        <begin position="7"/>
        <end position="27"/>
    </location>
</feature>